<evidence type="ECO:0000259" key="1">
    <source>
        <dbReference type="Pfam" id="PF10543"/>
    </source>
</evidence>
<protein>
    <submittedName>
        <fullName evidence="2">ORF6N domain</fullName>
    </submittedName>
</protein>
<dbReference type="RefSeq" id="WP_057024717.1">
    <property type="nucleotide sequence ID" value="NZ_CBCSGQ010000022.1"/>
</dbReference>
<reference evidence="2 3" key="1">
    <citation type="submission" date="2019-05" db="EMBL/GenBank/DDBJ databases">
        <authorList>
            <consortium name="Pathogen Informatics"/>
        </authorList>
    </citation>
    <scope>NUCLEOTIDE SEQUENCE [LARGE SCALE GENOMIC DNA]</scope>
    <source>
        <strain evidence="2 3">NCTC10696</strain>
    </source>
</reference>
<evidence type="ECO:0000313" key="2">
    <source>
        <dbReference type="EMBL" id="VTQ88044.1"/>
    </source>
</evidence>
<gene>
    <name evidence="2" type="ORF">NCTC10696_00309</name>
</gene>
<dbReference type="Pfam" id="PF10543">
    <property type="entry name" value="ORF6N"/>
    <property type="match status" value="1"/>
</dbReference>
<dbReference type="EMBL" id="LR590482">
    <property type="protein sequence ID" value="VTQ88044.1"/>
    <property type="molecule type" value="Genomic_DNA"/>
</dbReference>
<accession>A0AAX3I0J8</accession>
<sequence>MTIAKFQGGDAVITIHNTQLPIVEYRGQRVVTLAMIDQVHERPEGTAGRTFTAHRERLIEGEDYFFADTSQKDVLRCFGIEVPNRGLTLLAEQGYLMLVKPFTDDLSWAVQRQLVNSYFRVAPALAPPLPADYIGALEHLLASKRAEQLAIEQRDKAIETKAEIGSRREATAMATASAAVRQANQLKEELGRGLRQATVAAVEKVCKRKFGKQGFRPLKNWCAENGVQAPKVHDPRYGWVRSWPAAAWADVYRIDLADLFGADGDSQ</sequence>
<feature type="domain" description="KilA-N DNA-binding" evidence="1">
    <location>
        <begin position="21"/>
        <end position="100"/>
    </location>
</feature>
<dbReference type="AlphaFoldDB" id="A0AAX3I0J8"/>
<dbReference type="Proteomes" id="UP000306562">
    <property type="component" value="Chromosome"/>
</dbReference>
<dbReference type="InterPro" id="IPR018873">
    <property type="entry name" value="KilA-N_DNA-bd_domain"/>
</dbReference>
<evidence type="ECO:0000313" key="3">
    <source>
        <dbReference type="Proteomes" id="UP000306562"/>
    </source>
</evidence>
<name>A0AAX3I0J8_9PSED</name>
<organism evidence="2 3">
    <name type="scientific">Pseudomonas synxantha</name>
    <dbReference type="NCBI Taxonomy" id="47883"/>
    <lineage>
        <taxon>Bacteria</taxon>
        <taxon>Pseudomonadati</taxon>
        <taxon>Pseudomonadota</taxon>
        <taxon>Gammaproteobacteria</taxon>
        <taxon>Pseudomonadales</taxon>
        <taxon>Pseudomonadaceae</taxon>
        <taxon>Pseudomonas</taxon>
    </lineage>
</organism>
<proteinExistence type="predicted"/>